<proteinExistence type="predicted"/>
<keyword evidence="4" id="KW-1185">Reference proteome</keyword>
<keyword evidence="1" id="KW-0802">TPR repeat</keyword>
<dbReference type="Pfam" id="PF14559">
    <property type="entry name" value="TPR_19"/>
    <property type="match status" value="1"/>
</dbReference>
<gene>
    <name evidence="3" type="ORF">DES35_10241</name>
</gene>
<dbReference type="AlphaFoldDB" id="A0A369A2Q9"/>
<evidence type="ECO:0000313" key="3">
    <source>
        <dbReference type="EMBL" id="RCX03592.1"/>
    </source>
</evidence>
<feature type="repeat" description="TPR" evidence="1">
    <location>
        <begin position="86"/>
        <end position="119"/>
    </location>
</feature>
<keyword evidence="2" id="KW-1133">Transmembrane helix</keyword>
<dbReference type="SUPFAM" id="SSF48452">
    <property type="entry name" value="TPR-like"/>
    <property type="match status" value="1"/>
</dbReference>
<sequence>MTGFVQKRSIFIPFLALAIGAFLLYKLPRYPKSADNIQAASAAESELDSLDVIVDKALQGIQSGQGNPMEYIMAIREVLAKNPDHLKANFTLGALSYSTGQYERAVERMKRVLEISPETEEAYKLLADSYSQLAFPDSAAQIAAKYLSKFPNGQFADELKVLTR</sequence>
<name>A0A369A2Q9_9FLAO</name>
<protein>
    <submittedName>
        <fullName evidence="3">Tetratricopeptide repeat protein</fullName>
    </submittedName>
</protein>
<keyword evidence="2" id="KW-0812">Transmembrane</keyword>
<dbReference type="InterPro" id="IPR011990">
    <property type="entry name" value="TPR-like_helical_dom_sf"/>
</dbReference>
<dbReference type="InterPro" id="IPR019734">
    <property type="entry name" value="TPR_rpt"/>
</dbReference>
<comment type="caution">
    <text evidence="3">The sequence shown here is derived from an EMBL/GenBank/DDBJ whole genome shotgun (WGS) entry which is preliminary data.</text>
</comment>
<dbReference type="Proteomes" id="UP000253517">
    <property type="component" value="Unassembled WGS sequence"/>
</dbReference>
<feature type="transmembrane region" description="Helical" evidence="2">
    <location>
        <begin position="6"/>
        <end position="25"/>
    </location>
</feature>
<accession>A0A369A2Q9</accession>
<dbReference type="Gene3D" id="1.25.40.10">
    <property type="entry name" value="Tetratricopeptide repeat domain"/>
    <property type="match status" value="1"/>
</dbReference>
<evidence type="ECO:0000256" key="2">
    <source>
        <dbReference type="SAM" id="Phobius"/>
    </source>
</evidence>
<dbReference type="EMBL" id="QPJS01000002">
    <property type="protein sequence ID" value="RCX03592.1"/>
    <property type="molecule type" value="Genomic_DNA"/>
</dbReference>
<dbReference type="PROSITE" id="PS50005">
    <property type="entry name" value="TPR"/>
    <property type="match status" value="1"/>
</dbReference>
<evidence type="ECO:0000313" key="4">
    <source>
        <dbReference type="Proteomes" id="UP000253517"/>
    </source>
</evidence>
<keyword evidence="2" id="KW-0472">Membrane</keyword>
<evidence type="ECO:0000256" key="1">
    <source>
        <dbReference type="PROSITE-ProRule" id="PRU00339"/>
    </source>
</evidence>
<organism evidence="3 4">
    <name type="scientific">Schleiferia thermophila</name>
    <dbReference type="NCBI Taxonomy" id="884107"/>
    <lineage>
        <taxon>Bacteria</taxon>
        <taxon>Pseudomonadati</taxon>
        <taxon>Bacteroidota</taxon>
        <taxon>Flavobacteriia</taxon>
        <taxon>Flavobacteriales</taxon>
        <taxon>Schleiferiaceae</taxon>
        <taxon>Schleiferia</taxon>
    </lineage>
</organism>
<reference evidence="3 4" key="1">
    <citation type="submission" date="2018-07" db="EMBL/GenBank/DDBJ databases">
        <title>Genomic Encyclopedia of Type Strains, Phase IV (KMG-IV): sequencing the most valuable type-strain genomes for metagenomic binning, comparative biology and taxonomic classification.</title>
        <authorList>
            <person name="Goeker M."/>
        </authorList>
    </citation>
    <scope>NUCLEOTIDE SEQUENCE [LARGE SCALE GENOMIC DNA]</scope>
    <source>
        <strain evidence="3 4">DSM 21410</strain>
    </source>
</reference>